<dbReference type="InterPro" id="IPR013783">
    <property type="entry name" value="Ig-like_fold"/>
</dbReference>
<keyword evidence="3" id="KW-0812">Transmembrane</keyword>
<dbReference type="GO" id="GO:0005102">
    <property type="term" value="F:signaling receptor binding"/>
    <property type="evidence" value="ECO:0000318"/>
    <property type="project" value="GO_Central"/>
</dbReference>
<dbReference type="GO" id="GO:1903037">
    <property type="term" value="P:regulation of leukocyte cell-cell adhesion"/>
    <property type="evidence" value="ECO:0007669"/>
    <property type="project" value="UniProtKB-ARBA"/>
</dbReference>
<dbReference type="PROSITE" id="PS50835">
    <property type="entry name" value="IG_LIKE"/>
    <property type="match status" value="2"/>
</dbReference>
<dbReference type="GeneTree" id="ENSGT01120000271914"/>
<dbReference type="SMART" id="SM00409">
    <property type="entry name" value="IG"/>
    <property type="match status" value="2"/>
</dbReference>
<dbReference type="GO" id="GO:0009897">
    <property type="term" value="C:external side of plasma membrane"/>
    <property type="evidence" value="ECO:0000318"/>
    <property type="project" value="GO_Central"/>
</dbReference>
<proteinExistence type="predicted"/>
<comment type="subcellular location">
    <subcellularLocation>
        <location evidence="1">Cell membrane</location>
        <topology evidence="1">Single-pass type I membrane protein</topology>
    </subcellularLocation>
</comment>
<evidence type="ECO:0000256" key="4">
    <source>
        <dbReference type="ARBA" id="ARBA00022729"/>
    </source>
</evidence>
<dbReference type="OMA" id="SSWHIAV"/>
<dbReference type="Ensembl" id="ENSLOCT00000016887.1">
    <property type="protein sequence ID" value="ENSLOCP00000016857.1"/>
    <property type="gene ID" value="ENSLOCG00000013675.1"/>
</dbReference>
<dbReference type="Bgee" id="ENSLOCG00000013675">
    <property type="expression patterns" value="Expressed in intestine and 11 other cell types or tissues"/>
</dbReference>
<keyword evidence="13" id="KW-1185">Reference proteome</keyword>
<evidence type="ECO:0000313" key="13">
    <source>
        <dbReference type="Proteomes" id="UP000018468"/>
    </source>
</evidence>
<evidence type="ECO:0000256" key="6">
    <source>
        <dbReference type="ARBA" id="ARBA00023136"/>
    </source>
</evidence>
<keyword evidence="9" id="KW-0325">Glycoprotein</keyword>
<keyword evidence="2" id="KW-1003">Cell membrane</keyword>
<evidence type="ECO:0000256" key="1">
    <source>
        <dbReference type="ARBA" id="ARBA00004251"/>
    </source>
</evidence>
<evidence type="ECO:0000256" key="10">
    <source>
        <dbReference type="ARBA" id="ARBA00023319"/>
    </source>
</evidence>
<reference evidence="12" key="3">
    <citation type="submission" date="2025-09" db="UniProtKB">
        <authorList>
            <consortium name="Ensembl"/>
        </authorList>
    </citation>
    <scope>IDENTIFICATION</scope>
</reference>
<reference evidence="12" key="2">
    <citation type="submission" date="2025-08" db="UniProtKB">
        <authorList>
            <consortium name="Ensembl"/>
        </authorList>
    </citation>
    <scope>IDENTIFICATION</scope>
</reference>
<dbReference type="InParanoid" id="W5N898"/>
<protein>
    <recommendedName>
        <fullName evidence="11">Ig-like domain-containing protein</fullName>
    </recommendedName>
</protein>
<dbReference type="GO" id="GO:0001817">
    <property type="term" value="P:regulation of cytokine production"/>
    <property type="evidence" value="ECO:0000318"/>
    <property type="project" value="GO_Central"/>
</dbReference>
<evidence type="ECO:0000256" key="8">
    <source>
        <dbReference type="ARBA" id="ARBA00023170"/>
    </source>
</evidence>
<dbReference type="AlphaFoldDB" id="W5N898"/>
<dbReference type="STRING" id="7918.ENSLOCP00000016857"/>
<dbReference type="SUPFAM" id="SSF48726">
    <property type="entry name" value="Immunoglobulin"/>
    <property type="match status" value="2"/>
</dbReference>
<evidence type="ECO:0000256" key="5">
    <source>
        <dbReference type="ARBA" id="ARBA00022989"/>
    </source>
</evidence>
<dbReference type="InterPro" id="IPR013106">
    <property type="entry name" value="Ig_V-set"/>
</dbReference>
<evidence type="ECO:0000259" key="11">
    <source>
        <dbReference type="PROSITE" id="PS50835"/>
    </source>
</evidence>
<keyword evidence="5" id="KW-1133">Transmembrane helix</keyword>
<evidence type="ECO:0000313" key="12">
    <source>
        <dbReference type="Ensembl" id="ENSLOCP00000016857.1"/>
    </source>
</evidence>
<dbReference type="Gene3D" id="2.60.40.10">
    <property type="entry name" value="Immunoglobulins"/>
    <property type="match status" value="2"/>
</dbReference>
<dbReference type="Pfam" id="PF07686">
    <property type="entry name" value="V-set"/>
    <property type="match status" value="2"/>
</dbReference>
<dbReference type="FunCoup" id="W5N898">
    <property type="interactions" value="143"/>
</dbReference>
<dbReference type="FunFam" id="2.60.40.10:FF:002490">
    <property type="entry name" value="Uncharacterized protein"/>
    <property type="match status" value="1"/>
</dbReference>
<dbReference type="PANTHER" id="PTHR25466:SF14">
    <property type="entry name" value="BUTYROPHILIN SUBFAMILY 2 MEMBER A2-LIKE-RELATED"/>
    <property type="match status" value="1"/>
</dbReference>
<organism evidence="12 13">
    <name type="scientific">Lepisosteus oculatus</name>
    <name type="common">Spotted gar</name>
    <dbReference type="NCBI Taxonomy" id="7918"/>
    <lineage>
        <taxon>Eukaryota</taxon>
        <taxon>Metazoa</taxon>
        <taxon>Chordata</taxon>
        <taxon>Craniata</taxon>
        <taxon>Vertebrata</taxon>
        <taxon>Euteleostomi</taxon>
        <taxon>Actinopterygii</taxon>
        <taxon>Neopterygii</taxon>
        <taxon>Holostei</taxon>
        <taxon>Semionotiformes</taxon>
        <taxon>Lepisosteidae</taxon>
        <taxon>Lepisosteus</taxon>
    </lineage>
</organism>
<name>W5N898_LEPOC</name>
<evidence type="ECO:0000256" key="7">
    <source>
        <dbReference type="ARBA" id="ARBA00023157"/>
    </source>
</evidence>
<dbReference type="GO" id="GO:0050863">
    <property type="term" value="P:regulation of T cell activation"/>
    <property type="evidence" value="ECO:0007669"/>
    <property type="project" value="UniProtKB-ARBA"/>
</dbReference>
<keyword evidence="8" id="KW-0675">Receptor</keyword>
<dbReference type="InterPro" id="IPR003599">
    <property type="entry name" value="Ig_sub"/>
</dbReference>
<dbReference type="InterPro" id="IPR051713">
    <property type="entry name" value="T-cell_Activation_Regulation"/>
</dbReference>
<keyword evidence="10" id="KW-0393">Immunoglobulin domain</keyword>
<dbReference type="SMART" id="SM00406">
    <property type="entry name" value="IGv"/>
    <property type="match status" value="2"/>
</dbReference>
<dbReference type="InterPro" id="IPR007110">
    <property type="entry name" value="Ig-like_dom"/>
</dbReference>
<dbReference type="PANTHER" id="PTHR25466">
    <property type="entry name" value="T-LYMPHOCYTE ACTIVATION ANTIGEN"/>
    <property type="match status" value="1"/>
</dbReference>
<keyword evidence="6" id="KW-0472">Membrane</keyword>
<evidence type="ECO:0000256" key="3">
    <source>
        <dbReference type="ARBA" id="ARBA00022692"/>
    </source>
</evidence>
<accession>W5N898</accession>
<dbReference type="FunFam" id="2.60.40.10:FF:000142">
    <property type="entry name" value="V-set domain-containing T-cell activation inhibitor 1"/>
    <property type="match status" value="1"/>
</dbReference>
<keyword evidence="7" id="KW-1015">Disulfide bond</keyword>
<dbReference type="HOGENOM" id="CLU_032563_0_0_1"/>
<feature type="domain" description="Ig-like" evidence="11">
    <location>
        <begin position="116"/>
        <end position="229"/>
    </location>
</feature>
<dbReference type="eggNOG" id="ENOG502SVGE">
    <property type="taxonomic scope" value="Eukaryota"/>
</dbReference>
<feature type="domain" description="Ig-like" evidence="11">
    <location>
        <begin position="1"/>
        <end position="113"/>
    </location>
</feature>
<evidence type="ECO:0000256" key="2">
    <source>
        <dbReference type="ARBA" id="ARBA00022475"/>
    </source>
</evidence>
<reference evidence="13" key="1">
    <citation type="submission" date="2011-12" db="EMBL/GenBank/DDBJ databases">
        <title>The Draft Genome of Lepisosteus oculatus.</title>
        <authorList>
            <consortium name="The Broad Institute Genome Assembly &amp; Analysis Group"/>
            <consortium name="Computational R&amp;D Group"/>
            <consortium name="and Sequencing Platform"/>
            <person name="Di Palma F."/>
            <person name="Alfoldi J."/>
            <person name="Johnson J."/>
            <person name="Berlin A."/>
            <person name="Gnerre S."/>
            <person name="Jaffe D."/>
            <person name="MacCallum I."/>
            <person name="Young S."/>
            <person name="Walker B.J."/>
            <person name="Lander E.S."/>
            <person name="Lindblad-Toh K."/>
        </authorList>
    </citation>
    <scope>NUCLEOTIDE SEQUENCE [LARGE SCALE GENOMIC DNA]</scope>
</reference>
<keyword evidence="4" id="KW-0732">Signal</keyword>
<dbReference type="Proteomes" id="UP000018468">
    <property type="component" value="Unassembled WGS sequence"/>
</dbReference>
<dbReference type="InterPro" id="IPR036179">
    <property type="entry name" value="Ig-like_dom_sf"/>
</dbReference>
<dbReference type="GO" id="GO:0050852">
    <property type="term" value="P:T cell receptor signaling pathway"/>
    <property type="evidence" value="ECO:0000318"/>
    <property type="project" value="GO_Central"/>
</dbReference>
<sequence length="260" mass="29112">GISVQGPREPLVARPGDEVLLPCSVDSTVPLQELEVEWMRTDPDTLVLLFSEGESRPESQHQRYRGRAEIFPQEIPRGNFSLWLANISAEDTGVYRCAVHMAQGSGETTVELKEQERLVVTGADRAVVSYPGGEVVLSCSVDTNVPLQELEVQWMRTDSEILVLLFSEGESRPESQHQSYRGRAELFPQDIPRGNFSLRLKDVRTEDKGEYMYRVHTDSGSANTTAELEQLRFSTAHIWILLLALSALRVVILTSVPTCQ</sequence>
<evidence type="ECO:0000256" key="9">
    <source>
        <dbReference type="ARBA" id="ARBA00023180"/>
    </source>
</evidence>